<evidence type="ECO:0000313" key="2">
    <source>
        <dbReference type="Proteomes" id="UP000828048"/>
    </source>
</evidence>
<gene>
    <name evidence="1" type="ORF">Vadar_005656</name>
</gene>
<proteinExistence type="predicted"/>
<sequence length="82" mass="8975">MITCASLVSNSHGRRLPATSMELEQKRDQERLYRNALPKGPILTSSPSNKGQAVAADKNHFHRHLAAIPRILRSVPSPGVGH</sequence>
<evidence type="ECO:0000313" key="1">
    <source>
        <dbReference type="EMBL" id="KAH7856794.1"/>
    </source>
</evidence>
<dbReference type="Proteomes" id="UP000828048">
    <property type="component" value="Chromosome 3"/>
</dbReference>
<dbReference type="EMBL" id="CM037153">
    <property type="protein sequence ID" value="KAH7856794.1"/>
    <property type="molecule type" value="Genomic_DNA"/>
</dbReference>
<organism evidence="1 2">
    <name type="scientific">Vaccinium darrowii</name>
    <dbReference type="NCBI Taxonomy" id="229202"/>
    <lineage>
        <taxon>Eukaryota</taxon>
        <taxon>Viridiplantae</taxon>
        <taxon>Streptophyta</taxon>
        <taxon>Embryophyta</taxon>
        <taxon>Tracheophyta</taxon>
        <taxon>Spermatophyta</taxon>
        <taxon>Magnoliopsida</taxon>
        <taxon>eudicotyledons</taxon>
        <taxon>Gunneridae</taxon>
        <taxon>Pentapetalae</taxon>
        <taxon>asterids</taxon>
        <taxon>Ericales</taxon>
        <taxon>Ericaceae</taxon>
        <taxon>Vaccinioideae</taxon>
        <taxon>Vaccinieae</taxon>
        <taxon>Vaccinium</taxon>
    </lineage>
</organism>
<keyword evidence="2" id="KW-1185">Reference proteome</keyword>
<protein>
    <submittedName>
        <fullName evidence="1">Uncharacterized protein</fullName>
    </submittedName>
</protein>
<comment type="caution">
    <text evidence="1">The sequence shown here is derived from an EMBL/GenBank/DDBJ whole genome shotgun (WGS) entry which is preliminary data.</text>
</comment>
<reference evidence="1 2" key="1">
    <citation type="journal article" date="2021" name="Hortic Res">
        <title>High-quality reference genome and annotation aids understanding of berry development for evergreen blueberry (Vaccinium darrowii).</title>
        <authorList>
            <person name="Yu J."/>
            <person name="Hulse-Kemp A.M."/>
            <person name="Babiker E."/>
            <person name="Staton M."/>
        </authorList>
    </citation>
    <scope>NUCLEOTIDE SEQUENCE [LARGE SCALE GENOMIC DNA]</scope>
    <source>
        <strain evidence="2">cv. NJ 8807/NJ 8810</strain>
        <tissue evidence="1">Young leaf</tissue>
    </source>
</reference>
<name>A0ACB7YU75_9ERIC</name>
<accession>A0ACB7YU75</accession>